<evidence type="ECO:0000313" key="1">
    <source>
        <dbReference type="EMBL" id="KNC29837.1"/>
    </source>
</evidence>
<dbReference type="Proteomes" id="UP000037069">
    <property type="component" value="Unassembled WGS sequence"/>
</dbReference>
<reference evidence="1 2" key="1">
    <citation type="journal article" date="2015" name="Nat. Commun.">
        <title>Lucilia cuprina genome unlocks parasitic fly biology to underpin future interventions.</title>
        <authorList>
            <person name="Anstead C.A."/>
            <person name="Korhonen P.K."/>
            <person name="Young N.D."/>
            <person name="Hall R.S."/>
            <person name="Jex A.R."/>
            <person name="Murali S.C."/>
            <person name="Hughes D.S."/>
            <person name="Lee S.F."/>
            <person name="Perry T."/>
            <person name="Stroehlein A.J."/>
            <person name="Ansell B.R."/>
            <person name="Breugelmans B."/>
            <person name="Hofmann A."/>
            <person name="Qu J."/>
            <person name="Dugan S."/>
            <person name="Lee S.L."/>
            <person name="Chao H."/>
            <person name="Dinh H."/>
            <person name="Han Y."/>
            <person name="Doddapaneni H.V."/>
            <person name="Worley K.C."/>
            <person name="Muzny D.M."/>
            <person name="Ioannidis P."/>
            <person name="Waterhouse R.M."/>
            <person name="Zdobnov E.M."/>
            <person name="James P.J."/>
            <person name="Bagnall N.H."/>
            <person name="Kotze A.C."/>
            <person name="Gibbs R.A."/>
            <person name="Richards S."/>
            <person name="Batterham P."/>
            <person name="Gasser R.B."/>
        </authorList>
    </citation>
    <scope>NUCLEOTIDE SEQUENCE [LARGE SCALE GENOMIC DNA]</scope>
    <source>
        <strain evidence="1 2">LS</strain>
        <tissue evidence="1">Full body</tissue>
    </source>
</reference>
<comment type="caution">
    <text evidence="1">The sequence shown here is derived from an EMBL/GenBank/DDBJ whole genome shotgun (WGS) entry which is preliminary data.</text>
</comment>
<name>A0A0L0CC83_LUCCU</name>
<organism evidence="1 2">
    <name type="scientific">Lucilia cuprina</name>
    <name type="common">Green bottle fly</name>
    <name type="synonym">Australian sheep blowfly</name>
    <dbReference type="NCBI Taxonomy" id="7375"/>
    <lineage>
        <taxon>Eukaryota</taxon>
        <taxon>Metazoa</taxon>
        <taxon>Ecdysozoa</taxon>
        <taxon>Arthropoda</taxon>
        <taxon>Hexapoda</taxon>
        <taxon>Insecta</taxon>
        <taxon>Pterygota</taxon>
        <taxon>Neoptera</taxon>
        <taxon>Endopterygota</taxon>
        <taxon>Diptera</taxon>
        <taxon>Brachycera</taxon>
        <taxon>Muscomorpha</taxon>
        <taxon>Oestroidea</taxon>
        <taxon>Calliphoridae</taxon>
        <taxon>Luciliinae</taxon>
        <taxon>Lucilia</taxon>
    </lineage>
</organism>
<protein>
    <submittedName>
        <fullName evidence="1">Uncharacterized protein</fullName>
    </submittedName>
</protein>
<dbReference type="AlphaFoldDB" id="A0A0L0CC83"/>
<gene>
    <name evidence="1" type="ORF">FF38_01751</name>
</gene>
<evidence type="ECO:0000313" key="2">
    <source>
        <dbReference type="Proteomes" id="UP000037069"/>
    </source>
</evidence>
<proteinExistence type="predicted"/>
<keyword evidence="2" id="KW-1185">Reference proteome</keyword>
<dbReference type="EMBL" id="JRES01000622">
    <property type="protein sequence ID" value="KNC29837.1"/>
    <property type="molecule type" value="Genomic_DNA"/>
</dbReference>
<accession>A0A0L0CC83</accession>
<sequence length="151" mass="18125">MMATVLKRFYLQSIPILALYDEKENYFFHQAHMCFLQWMVYQKYSKDSLTIFIGLLTVLNGLPIKLSSPEHLFLLLTCNNPVSFMPTVQEKTSIIDDTQNLYHLEFEEIIICEFIPICMLNMQREQTPRDIIQNRPDVFRWESYYQCNIFY</sequence>